<evidence type="ECO:0008006" key="2">
    <source>
        <dbReference type="Google" id="ProtNLM"/>
    </source>
</evidence>
<protein>
    <recommendedName>
        <fullName evidence="2">Nudix hydrolase domain-containing protein</fullName>
    </recommendedName>
</protein>
<comment type="caution">
    <text evidence="1">The sequence shown here is derived from an EMBL/GenBank/DDBJ whole genome shotgun (WGS) entry which is preliminary data.</text>
</comment>
<proteinExistence type="predicted"/>
<accession>A0A0F9B3J6</accession>
<gene>
    <name evidence="1" type="ORF">LCGC14_2494910</name>
</gene>
<dbReference type="SUPFAM" id="SSF55811">
    <property type="entry name" value="Nudix"/>
    <property type="match status" value="1"/>
</dbReference>
<dbReference type="InterPro" id="IPR015797">
    <property type="entry name" value="NUDIX_hydrolase-like_dom_sf"/>
</dbReference>
<name>A0A0F9B3J6_9ZZZZ</name>
<dbReference type="EMBL" id="LAZR01039637">
    <property type="protein sequence ID" value="KKL16504.1"/>
    <property type="molecule type" value="Genomic_DNA"/>
</dbReference>
<dbReference type="AlphaFoldDB" id="A0A0F9B3J6"/>
<sequence length="105" mass="12275">EIVEETIHRQADDLNIKVKIIPPFESNFPAWVNDDPLQDKTKHPCTSTYPVKIISGNIREEGEEYKGYKWFPADRLPDEMAYSGHRFQILKTLEQLKKFNGLNEI</sequence>
<organism evidence="1">
    <name type="scientific">marine sediment metagenome</name>
    <dbReference type="NCBI Taxonomy" id="412755"/>
    <lineage>
        <taxon>unclassified sequences</taxon>
        <taxon>metagenomes</taxon>
        <taxon>ecological metagenomes</taxon>
    </lineage>
</organism>
<reference evidence="1" key="1">
    <citation type="journal article" date="2015" name="Nature">
        <title>Complex archaea that bridge the gap between prokaryotes and eukaryotes.</title>
        <authorList>
            <person name="Spang A."/>
            <person name="Saw J.H."/>
            <person name="Jorgensen S.L."/>
            <person name="Zaremba-Niedzwiedzka K."/>
            <person name="Martijn J."/>
            <person name="Lind A.E."/>
            <person name="van Eijk R."/>
            <person name="Schleper C."/>
            <person name="Guy L."/>
            <person name="Ettema T.J."/>
        </authorList>
    </citation>
    <scope>NUCLEOTIDE SEQUENCE</scope>
</reference>
<feature type="non-terminal residue" evidence="1">
    <location>
        <position position="1"/>
    </location>
</feature>
<dbReference type="Gene3D" id="3.90.79.10">
    <property type="entry name" value="Nucleoside Triphosphate Pyrophosphohydrolase"/>
    <property type="match status" value="1"/>
</dbReference>
<evidence type="ECO:0000313" key="1">
    <source>
        <dbReference type="EMBL" id="KKL16504.1"/>
    </source>
</evidence>